<dbReference type="CDD" id="cd00051">
    <property type="entry name" value="EFh"/>
    <property type="match status" value="2"/>
</dbReference>
<feature type="domain" description="EF-hand" evidence="4">
    <location>
        <begin position="13"/>
        <end position="48"/>
    </location>
</feature>
<feature type="domain" description="EF-hand" evidence="4">
    <location>
        <begin position="86"/>
        <end position="121"/>
    </location>
</feature>
<evidence type="ECO:0000313" key="6">
    <source>
        <dbReference type="Proteomes" id="UP000005408"/>
    </source>
</evidence>
<accession>A0A8W8IA44</accession>
<reference evidence="5" key="1">
    <citation type="submission" date="2022-08" db="UniProtKB">
        <authorList>
            <consortium name="EnsemblMetazoa"/>
        </authorList>
    </citation>
    <scope>IDENTIFICATION</scope>
    <source>
        <strain evidence="5">05x7-T-G4-1.051#20</strain>
    </source>
</reference>
<name>A0A8W8IA44_MAGGI</name>
<dbReference type="GO" id="GO:0016460">
    <property type="term" value="C:myosin II complex"/>
    <property type="evidence" value="ECO:0007669"/>
    <property type="project" value="TreeGrafter"/>
</dbReference>
<dbReference type="InterPro" id="IPR050230">
    <property type="entry name" value="CALM/Myosin/TropC-like"/>
</dbReference>
<dbReference type="InterPro" id="IPR002048">
    <property type="entry name" value="EF_hand_dom"/>
</dbReference>
<dbReference type="FunFam" id="1.10.238.10:FF:000001">
    <property type="entry name" value="Calmodulin 1"/>
    <property type="match status" value="1"/>
</dbReference>
<dbReference type="Pfam" id="PF13499">
    <property type="entry name" value="EF-hand_7"/>
    <property type="match status" value="2"/>
</dbReference>
<keyword evidence="2" id="KW-0106">Calcium</keyword>
<dbReference type="Proteomes" id="UP000005408">
    <property type="component" value="Unassembled WGS sequence"/>
</dbReference>
<sequence length="155" mass="17791">MEKLSKIENLTEDKIEEYREAFRLFDKDGNGSITTDELITILKNLGQNPTDADISEIVGEVDADGNGNIDFPEFLLLMSKREKDEETDDDLLEAFRVFDRDGDGHISTTELRMVMLNLGEKMSEEEVEHMIEEADEDGDGQVNYEEFVKMMTNRQ</sequence>
<dbReference type="OrthoDB" id="6105224at2759"/>
<dbReference type="Gene3D" id="1.10.238.10">
    <property type="entry name" value="EF-hand"/>
    <property type="match status" value="3"/>
</dbReference>
<dbReference type="InterPro" id="IPR011992">
    <property type="entry name" value="EF-hand-dom_pair"/>
</dbReference>
<feature type="domain" description="EF-hand" evidence="4">
    <location>
        <begin position="49"/>
        <end position="84"/>
    </location>
</feature>
<evidence type="ECO:0000256" key="3">
    <source>
        <dbReference type="ARBA" id="ARBA00023179"/>
    </source>
</evidence>
<dbReference type="PANTHER" id="PTHR23048">
    <property type="entry name" value="MYOSIN LIGHT CHAIN 1, 3"/>
    <property type="match status" value="1"/>
</dbReference>
<keyword evidence="1" id="KW-0677">Repeat</keyword>
<feature type="domain" description="EF-hand" evidence="4">
    <location>
        <begin position="122"/>
        <end position="155"/>
    </location>
</feature>
<dbReference type="PROSITE" id="PS00018">
    <property type="entry name" value="EF_HAND_1"/>
    <property type="match status" value="4"/>
</dbReference>
<dbReference type="PANTHER" id="PTHR23048:SF0">
    <property type="entry name" value="CALMODULIN LIKE 3"/>
    <property type="match status" value="1"/>
</dbReference>
<evidence type="ECO:0000259" key="4">
    <source>
        <dbReference type="PROSITE" id="PS50222"/>
    </source>
</evidence>
<dbReference type="SMART" id="SM00054">
    <property type="entry name" value="EFh"/>
    <property type="match status" value="4"/>
</dbReference>
<dbReference type="EnsemblMetazoa" id="G13268.1">
    <property type="protein sequence ID" value="G13268.1:cds"/>
    <property type="gene ID" value="G13268"/>
</dbReference>
<keyword evidence="3" id="KW-0514">Muscle protein</keyword>
<protein>
    <recommendedName>
        <fullName evidence="4">EF-hand domain-containing protein</fullName>
    </recommendedName>
</protein>
<dbReference type="SUPFAM" id="SSF47473">
    <property type="entry name" value="EF-hand"/>
    <property type="match status" value="1"/>
</dbReference>
<dbReference type="PROSITE" id="PS50222">
    <property type="entry name" value="EF_HAND_2"/>
    <property type="match status" value="4"/>
</dbReference>
<proteinExistence type="predicted"/>
<dbReference type="InterPro" id="IPR018247">
    <property type="entry name" value="EF_Hand_1_Ca_BS"/>
</dbReference>
<evidence type="ECO:0000313" key="5">
    <source>
        <dbReference type="EnsemblMetazoa" id="G13268.1:cds"/>
    </source>
</evidence>
<evidence type="ECO:0000256" key="1">
    <source>
        <dbReference type="ARBA" id="ARBA00022737"/>
    </source>
</evidence>
<organism evidence="5 6">
    <name type="scientific">Magallana gigas</name>
    <name type="common">Pacific oyster</name>
    <name type="synonym">Crassostrea gigas</name>
    <dbReference type="NCBI Taxonomy" id="29159"/>
    <lineage>
        <taxon>Eukaryota</taxon>
        <taxon>Metazoa</taxon>
        <taxon>Spiralia</taxon>
        <taxon>Lophotrochozoa</taxon>
        <taxon>Mollusca</taxon>
        <taxon>Bivalvia</taxon>
        <taxon>Autobranchia</taxon>
        <taxon>Pteriomorphia</taxon>
        <taxon>Ostreida</taxon>
        <taxon>Ostreoidea</taxon>
        <taxon>Ostreidae</taxon>
        <taxon>Magallana</taxon>
    </lineage>
</organism>
<evidence type="ECO:0000256" key="2">
    <source>
        <dbReference type="ARBA" id="ARBA00022837"/>
    </source>
</evidence>
<keyword evidence="6" id="KW-1185">Reference proteome</keyword>
<dbReference type="AlphaFoldDB" id="A0A8W8IA44"/>
<dbReference type="OMA" id="YEDELMA"/>
<dbReference type="GO" id="GO:0005509">
    <property type="term" value="F:calcium ion binding"/>
    <property type="evidence" value="ECO:0007669"/>
    <property type="project" value="InterPro"/>
</dbReference>